<keyword evidence="1" id="KW-0934">Plastid</keyword>
<sequence length="61" mass="6899">MVSPYAYKSPMSAYELIEYLGFNINLILLDYNGLILQKENWTTVFLEPNDQLEIITLAGGG</sequence>
<evidence type="ECO:0000313" key="1">
    <source>
        <dbReference type="EMBL" id="AAX13850.1"/>
    </source>
</evidence>
<dbReference type="NCBIfam" id="TIGR01683">
    <property type="entry name" value="thiS"/>
    <property type="match status" value="1"/>
</dbReference>
<dbReference type="InterPro" id="IPR010035">
    <property type="entry name" value="Thi_S"/>
</dbReference>
<dbReference type="SUPFAM" id="SSF54285">
    <property type="entry name" value="MoaD/ThiS"/>
    <property type="match status" value="1"/>
</dbReference>
<dbReference type="CDD" id="cd00565">
    <property type="entry name" value="Ubl_ThiS"/>
    <property type="match status" value="1"/>
</dbReference>
<organism evidence="1">
    <name type="scientific">Emiliania huxleyi</name>
    <name type="common">Coccolithophore</name>
    <name type="synonym">Pontosphaera huxleyi</name>
    <dbReference type="NCBI Taxonomy" id="2903"/>
    <lineage>
        <taxon>Eukaryota</taxon>
        <taxon>Haptista</taxon>
        <taxon>Haptophyta</taxon>
        <taxon>Prymnesiophyceae</taxon>
        <taxon>Isochrysidales</taxon>
        <taxon>Noelaerhabdaceae</taxon>
        <taxon>Emiliania</taxon>
    </lineage>
</organism>
<dbReference type="InterPro" id="IPR012675">
    <property type="entry name" value="Beta-grasp_dom_sf"/>
</dbReference>
<geneLocation type="chloroplast" evidence="1"/>
<dbReference type="InterPro" id="IPR003749">
    <property type="entry name" value="ThiS/MoaD-like"/>
</dbReference>
<name>Q4G3B6_EMIHU</name>
<proteinExistence type="predicted"/>
<dbReference type="Gene3D" id="3.10.20.30">
    <property type="match status" value="1"/>
</dbReference>
<dbReference type="RefSeq" id="YP_277351.1">
    <property type="nucleotide sequence ID" value="NC_007288.1"/>
</dbReference>
<dbReference type="EMBL" id="AY741371">
    <property type="protein sequence ID" value="AAX13850.1"/>
    <property type="molecule type" value="Genomic_DNA"/>
</dbReference>
<keyword evidence="1" id="KW-0150">Chloroplast</keyword>
<reference evidence="1" key="1">
    <citation type="journal article" date="2005" name="DNA Res.">
        <title>The complete plastid genome sequence of the haptophyte Emiliania huxleyi: a comparison to other plastid genomes.</title>
        <authorList>
            <person name="Sanchez-Puerta M.V."/>
            <person name="Bachvaroff T.R."/>
            <person name="Delwiche C.F."/>
        </authorList>
    </citation>
    <scope>NUCLEOTIDE SEQUENCE</scope>
    <source>
        <strain evidence="1">CCMP 373</strain>
    </source>
</reference>
<dbReference type="AlphaFoldDB" id="Q4G3B6"/>
<protein>
    <submittedName>
        <fullName evidence="1">Hypothetical chloroplast RF40</fullName>
    </submittedName>
</protein>
<accession>Q4G3B6</accession>
<gene>
    <name evidence="1" type="primary">ycf40</name>
</gene>
<dbReference type="GeneID" id="3562424"/>
<dbReference type="Pfam" id="PF02597">
    <property type="entry name" value="ThiS"/>
    <property type="match status" value="1"/>
</dbReference>
<dbReference type="InterPro" id="IPR016155">
    <property type="entry name" value="Mopterin_synth/thiamin_S_b"/>
</dbReference>